<keyword evidence="3" id="KW-1185">Reference proteome</keyword>
<evidence type="ECO:0000313" key="3">
    <source>
        <dbReference type="Proteomes" id="UP001148125"/>
    </source>
</evidence>
<comment type="caution">
    <text evidence="2">The sequence shown here is derived from an EMBL/GenBank/DDBJ whole genome shotgun (WGS) entry which is preliminary data.</text>
</comment>
<evidence type="ECO:0000313" key="2">
    <source>
        <dbReference type="EMBL" id="MDE5413179.1"/>
    </source>
</evidence>
<proteinExistence type="predicted"/>
<reference evidence="2" key="1">
    <citation type="submission" date="2024-05" db="EMBL/GenBank/DDBJ databases">
        <title>Alkalihalobacillus sp. strain MEB203 novel alkaliphilic bacterium from Lonar Lake, India.</title>
        <authorList>
            <person name="Joshi A."/>
            <person name="Thite S."/>
            <person name="Mengade P."/>
        </authorList>
    </citation>
    <scope>NUCLEOTIDE SEQUENCE</scope>
    <source>
        <strain evidence="2">MEB 203</strain>
    </source>
</reference>
<sequence length="108" mass="11825">MGKKSNLGPGFVIGTLIGGMIGATSALLLTPKRGEEMRQDLFEKMNVTPSEEKPLSHMILEMGSEWAQDLFEIDEEQGNLQQEDQGGGDTGYVVHSMLENIDGEEQRG</sequence>
<accession>A0ABT5VCK1</accession>
<keyword evidence="1" id="KW-0472">Membrane</keyword>
<dbReference type="InterPro" id="IPR024623">
    <property type="entry name" value="YtxH"/>
</dbReference>
<evidence type="ECO:0000256" key="1">
    <source>
        <dbReference type="SAM" id="Phobius"/>
    </source>
</evidence>
<gene>
    <name evidence="2" type="ORF">N7Z68_07250</name>
</gene>
<keyword evidence="1" id="KW-0812">Transmembrane</keyword>
<name>A0ABT5VCK1_9BACI</name>
<protein>
    <submittedName>
        <fullName evidence="2">YtxH domain-containing protein</fullName>
    </submittedName>
</protein>
<organism evidence="2 3">
    <name type="scientific">Alkalihalobacterium chitinilyticum</name>
    <dbReference type="NCBI Taxonomy" id="2980103"/>
    <lineage>
        <taxon>Bacteria</taxon>
        <taxon>Bacillati</taxon>
        <taxon>Bacillota</taxon>
        <taxon>Bacilli</taxon>
        <taxon>Bacillales</taxon>
        <taxon>Bacillaceae</taxon>
        <taxon>Alkalihalobacterium</taxon>
    </lineage>
</organism>
<feature type="transmembrane region" description="Helical" evidence="1">
    <location>
        <begin position="6"/>
        <end position="29"/>
    </location>
</feature>
<dbReference type="EMBL" id="JAOTPO010000003">
    <property type="protein sequence ID" value="MDE5413179.1"/>
    <property type="molecule type" value="Genomic_DNA"/>
</dbReference>
<dbReference type="RefSeq" id="WP_275117789.1">
    <property type="nucleotide sequence ID" value="NZ_JAOTPO010000003.1"/>
</dbReference>
<keyword evidence="1" id="KW-1133">Transmembrane helix</keyword>
<dbReference type="Proteomes" id="UP001148125">
    <property type="component" value="Unassembled WGS sequence"/>
</dbReference>
<dbReference type="Pfam" id="PF12732">
    <property type="entry name" value="YtxH"/>
    <property type="match status" value="1"/>
</dbReference>